<proteinExistence type="predicted"/>
<dbReference type="AlphaFoldDB" id="A0A096C4M9"/>
<dbReference type="EMBL" id="JRNS01000283">
    <property type="protein sequence ID" value="KGF49877.1"/>
    <property type="molecule type" value="Genomic_DNA"/>
</dbReference>
<reference evidence="1 2" key="1">
    <citation type="submission" date="2014-07" db="EMBL/GenBank/DDBJ databases">
        <authorList>
            <person name="McCorrison J."/>
            <person name="Sanka R."/>
            <person name="Torralba M."/>
            <person name="Gillis M."/>
            <person name="Haft D.H."/>
            <person name="Methe B."/>
            <person name="Sutton G."/>
            <person name="Nelson K.E."/>
        </authorList>
    </citation>
    <scope>NUCLEOTIDE SEQUENCE [LARGE SCALE GENOMIC DNA]</scope>
    <source>
        <strain evidence="1 2">DNF00666</strain>
    </source>
</reference>
<sequence>MSAYLKNIKNEMDDRSGRYMKRRYQNKEGSHCFRCHENMQSIEDKTRMLPLLSQEQESRKEYK</sequence>
<dbReference type="Proteomes" id="UP000029578">
    <property type="component" value="Unassembled WGS sequence"/>
</dbReference>
<gene>
    <name evidence="1" type="ORF">HMPREF0661_05305</name>
</gene>
<evidence type="ECO:0000313" key="2">
    <source>
        <dbReference type="Proteomes" id="UP000029578"/>
    </source>
</evidence>
<accession>A0A096C4M9</accession>
<comment type="caution">
    <text evidence="1">The sequence shown here is derived from an EMBL/GenBank/DDBJ whole genome shotgun (WGS) entry which is preliminary data.</text>
</comment>
<organism evidence="1 2">
    <name type="scientific">Prevotella melaninogenica DNF00666</name>
    <dbReference type="NCBI Taxonomy" id="1401073"/>
    <lineage>
        <taxon>Bacteria</taxon>
        <taxon>Pseudomonadati</taxon>
        <taxon>Bacteroidota</taxon>
        <taxon>Bacteroidia</taxon>
        <taxon>Bacteroidales</taxon>
        <taxon>Prevotellaceae</taxon>
        <taxon>Prevotella</taxon>
    </lineage>
</organism>
<evidence type="ECO:0000313" key="1">
    <source>
        <dbReference type="EMBL" id="KGF49877.1"/>
    </source>
</evidence>
<name>A0A096C4M9_9BACT</name>
<protein>
    <submittedName>
        <fullName evidence="1">Uncharacterized protein</fullName>
    </submittedName>
</protein>